<name>K3ZTW2_SETIT</name>
<dbReference type="InParanoid" id="K3ZTW2"/>
<organism evidence="2 3">
    <name type="scientific">Setaria italica</name>
    <name type="common">Foxtail millet</name>
    <name type="synonym">Panicum italicum</name>
    <dbReference type="NCBI Taxonomy" id="4555"/>
    <lineage>
        <taxon>Eukaryota</taxon>
        <taxon>Viridiplantae</taxon>
        <taxon>Streptophyta</taxon>
        <taxon>Embryophyta</taxon>
        <taxon>Tracheophyta</taxon>
        <taxon>Spermatophyta</taxon>
        <taxon>Magnoliopsida</taxon>
        <taxon>Liliopsida</taxon>
        <taxon>Poales</taxon>
        <taxon>Poaceae</taxon>
        <taxon>PACMAD clade</taxon>
        <taxon>Panicoideae</taxon>
        <taxon>Panicodae</taxon>
        <taxon>Paniceae</taxon>
        <taxon>Cenchrinae</taxon>
        <taxon>Setaria</taxon>
    </lineage>
</organism>
<dbReference type="SUPFAM" id="SSF81383">
    <property type="entry name" value="F-box domain"/>
    <property type="match status" value="2"/>
</dbReference>
<dbReference type="OMA" id="REPRIDW"/>
<dbReference type="PANTHER" id="PTHR32133:SF348">
    <property type="entry name" value="F-BOX DOMAIN-CONTAINING PROTEIN"/>
    <property type="match status" value="1"/>
</dbReference>
<dbReference type="InterPro" id="IPR036047">
    <property type="entry name" value="F-box-like_dom_sf"/>
</dbReference>
<evidence type="ECO:0000259" key="1">
    <source>
        <dbReference type="Pfam" id="PF00646"/>
    </source>
</evidence>
<dbReference type="Pfam" id="PF00646">
    <property type="entry name" value="F-box"/>
    <property type="match status" value="1"/>
</dbReference>
<reference evidence="2" key="2">
    <citation type="submission" date="2018-08" db="UniProtKB">
        <authorList>
            <consortium name="EnsemblPlants"/>
        </authorList>
    </citation>
    <scope>IDENTIFICATION</scope>
    <source>
        <strain evidence="2">Yugu1</strain>
    </source>
</reference>
<keyword evidence="3" id="KW-1185">Reference proteome</keyword>
<reference evidence="3" key="1">
    <citation type="journal article" date="2012" name="Nat. Biotechnol.">
        <title>Reference genome sequence of the model plant Setaria.</title>
        <authorList>
            <person name="Bennetzen J.L."/>
            <person name="Schmutz J."/>
            <person name="Wang H."/>
            <person name="Percifield R."/>
            <person name="Hawkins J."/>
            <person name="Pontaroli A.C."/>
            <person name="Estep M."/>
            <person name="Feng L."/>
            <person name="Vaughn J.N."/>
            <person name="Grimwood J."/>
            <person name="Jenkins J."/>
            <person name="Barry K."/>
            <person name="Lindquist E."/>
            <person name="Hellsten U."/>
            <person name="Deshpande S."/>
            <person name="Wang X."/>
            <person name="Wu X."/>
            <person name="Mitros T."/>
            <person name="Triplett J."/>
            <person name="Yang X."/>
            <person name="Ye C.Y."/>
            <person name="Mauro-Herrera M."/>
            <person name="Wang L."/>
            <person name="Li P."/>
            <person name="Sharma M."/>
            <person name="Sharma R."/>
            <person name="Ronald P.C."/>
            <person name="Panaud O."/>
            <person name="Kellogg E.A."/>
            <person name="Brutnell T.P."/>
            <person name="Doust A.N."/>
            <person name="Tuskan G.A."/>
            <person name="Rokhsar D."/>
            <person name="Devos K.M."/>
        </authorList>
    </citation>
    <scope>NUCLEOTIDE SEQUENCE [LARGE SCALE GENOMIC DNA]</scope>
    <source>
        <strain evidence="3">cv. Yugu1</strain>
    </source>
</reference>
<proteinExistence type="predicted"/>
<dbReference type="EnsemblPlants" id="KQL22346">
    <property type="protein sequence ID" value="KQL22346"/>
    <property type="gene ID" value="SETIT_030043mg"/>
</dbReference>
<dbReference type="HOGENOM" id="CLU_017945_2_1_1"/>
<dbReference type="PANTHER" id="PTHR32133">
    <property type="entry name" value="OS07G0120400 PROTEIN"/>
    <property type="match status" value="1"/>
</dbReference>
<protein>
    <recommendedName>
        <fullName evidence="1">F-box domain-containing protein</fullName>
    </recommendedName>
</protein>
<evidence type="ECO:0000313" key="2">
    <source>
        <dbReference type="EnsemblPlants" id="KQL22346"/>
    </source>
</evidence>
<accession>K3ZTW2</accession>
<dbReference type="Proteomes" id="UP000004995">
    <property type="component" value="Unassembled WGS sequence"/>
</dbReference>
<evidence type="ECO:0000313" key="3">
    <source>
        <dbReference type="Proteomes" id="UP000004995"/>
    </source>
</evidence>
<dbReference type="EMBL" id="AGNK02000657">
    <property type="status" value="NOT_ANNOTATED_CDS"/>
    <property type="molecule type" value="Genomic_DNA"/>
</dbReference>
<sequence>MPPPPPPQTDLIDDVIAQILMRLPPDEPEHLFHSALVCKPWLRVLYDPAFRRSYRAFHRAPPLLGLLHRLMVVQGDPEPVSILIQTPPKPSHPPTMAPPRPPPALIDDVTTEILIRHPPDEPEHLFRAALVCKPWLRVLCHPAFLHRYGAFHGAPPLLGLLHRLQVLDGDPAPRFASTTSMPAFPHPGSDGRRTRPLDCRHGRVLIHMLEDRAVDLLVWDPVTGDRHGLREPRIDWMAYSAAVFCGADGCDHLDCHGGPFRVVFVGTDDAVDKIWTSVYSSETGAWCTPTSVRNGGAVYVQPRRGTIVNAEGAAEWLRCRIIDMEKIMPMAKPCDGDGAYVVGYAEGVGVIFVSTDVGLFTIELKFERVRKVDEPGVYYSVLPYMSFYTPDHGRLSSLARLTTV</sequence>
<feature type="domain" description="F-box" evidence="1">
    <location>
        <begin position="10"/>
        <end position="50"/>
    </location>
</feature>
<dbReference type="Gramene" id="KQL22346">
    <property type="protein sequence ID" value="KQL22346"/>
    <property type="gene ID" value="SETIT_030043mg"/>
</dbReference>
<dbReference type="InterPro" id="IPR001810">
    <property type="entry name" value="F-box_dom"/>
</dbReference>
<dbReference type="AlphaFoldDB" id="K3ZTW2"/>